<evidence type="ECO:0000256" key="2">
    <source>
        <dbReference type="PROSITE-ProRule" id="PRU00335"/>
    </source>
</evidence>
<feature type="DNA-binding region" description="H-T-H motif" evidence="2">
    <location>
        <begin position="42"/>
        <end position="61"/>
    </location>
</feature>
<dbReference type="SUPFAM" id="SSF46689">
    <property type="entry name" value="Homeodomain-like"/>
    <property type="match status" value="1"/>
</dbReference>
<dbReference type="InterPro" id="IPR009057">
    <property type="entry name" value="Homeodomain-like_sf"/>
</dbReference>
<dbReference type="EMBL" id="PVTJ01000001">
    <property type="protein sequence ID" value="PRY62339.1"/>
    <property type="molecule type" value="Genomic_DNA"/>
</dbReference>
<dbReference type="InterPro" id="IPR050109">
    <property type="entry name" value="HTH-type_TetR-like_transc_reg"/>
</dbReference>
<dbReference type="InterPro" id="IPR001647">
    <property type="entry name" value="HTH_TetR"/>
</dbReference>
<dbReference type="GO" id="GO:0003700">
    <property type="term" value="F:DNA-binding transcription factor activity"/>
    <property type="evidence" value="ECO:0007669"/>
    <property type="project" value="TreeGrafter"/>
</dbReference>
<organism evidence="4 5">
    <name type="scientific">Glycomyces artemisiae</name>
    <dbReference type="NCBI Taxonomy" id="1076443"/>
    <lineage>
        <taxon>Bacteria</taxon>
        <taxon>Bacillati</taxon>
        <taxon>Actinomycetota</taxon>
        <taxon>Actinomycetes</taxon>
        <taxon>Glycomycetales</taxon>
        <taxon>Glycomycetaceae</taxon>
        <taxon>Glycomyces</taxon>
    </lineage>
</organism>
<dbReference type="AlphaFoldDB" id="A0A2T0UWN3"/>
<gene>
    <name evidence="4" type="ORF">B0I28_101667</name>
</gene>
<evidence type="ECO:0000313" key="5">
    <source>
        <dbReference type="Proteomes" id="UP000238176"/>
    </source>
</evidence>
<dbReference type="GO" id="GO:0000976">
    <property type="term" value="F:transcription cis-regulatory region binding"/>
    <property type="evidence" value="ECO:0007669"/>
    <property type="project" value="TreeGrafter"/>
</dbReference>
<dbReference type="Gene3D" id="1.10.357.10">
    <property type="entry name" value="Tetracycline Repressor, domain 2"/>
    <property type="match status" value="1"/>
</dbReference>
<dbReference type="PANTHER" id="PTHR30055:SF209">
    <property type="entry name" value="POSSIBLE TRANSCRIPTIONAL REGULATORY PROTEIN (PROBABLY TETR-FAMILY)"/>
    <property type="match status" value="1"/>
</dbReference>
<dbReference type="Proteomes" id="UP000238176">
    <property type="component" value="Unassembled WGS sequence"/>
</dbReference>
<keyword evidence="5" id="KW-1185">Reference proteome</keyword>
<accession>A0A2T0UWN3</accession>
<dbReference type="OrthoDB" id="4542210at2"/>
<evidence type="ECO:0000313" key="4">
    <source>
        <dbReference type="EMBL" id="PRY62339.1"/>
    </source>
</evidence>
<name>A0A2T0UWN3_9ACTN</name>
<evidence type="ECO:0000259" key="3">
    <source>
        <dbReference type="PROSITE" id="PS50977"/>
    </source>
</evidence>
<dbReference type="Pfam" id="PF00440">
    <property type="entry name" value="TetR_N"/>
    <property type="match status" value="1"/>
</dbReference>
<feature type="domain" description="HTH tetR-type" evidence="3">
    <location>
        <begin position="19"/>
        <end position="79"/>
    </location>
</feature>
<keyword evidence="1 2" id="KW-0238">DNA-binding</keyword>
<dbReference type="PROSITE" id="PS50977">
    <property type="entry name" value="HTH_TETR_2"/>
    <property type="match status" value="1"/>
</dbReference>
<protein>
    <submittedName>
        <fullName evidence="4">TetR family transcriptional regulator</fullName>
    </submittedName>
</protein>
<proteinExistence type="predicted"/>
<dbReference type="PANTHER" id="PTHR30055">
    <property type="entry name" value="HTH-TYPE TRANSCRIPTIONAL REGULATOR RUTR"/>
    <property type="match status" value="1"/>
</dbReference>
<comment type="caution">
    <text evidence="4">The sequence shown here is derived from an EMBL/GenBank/DDBJ whole genome shotgun (WGS) entry which is preliminary data.</text>
</comment>
<sequence length="214" mass="23278">MDRPVVPLGRPRTERADAKRNRLRLLAVVREMLEECGAEHVTMDALAERAGLGKGTVFRRFGSRAGIFKALLEEEARRFQELVLSGPPPLGPGAGPAERLIAYGRVRIGFLTDNLAVARAAMDRDVAAPAVEVDMTRLHIRMLLGQADLGVRDVEGLALQLSAALEGPLLLYMASPQALTDARDGGAMRLADAWQDLVERLFRAGPEQPPRGPE</sequence>
<evidence type="ECO:0000256" key="1">
    <source>
        <dbReference type="ARBA" id="ARBA00023125"/>
    </source>
</evidence>
<dbReference type="RefSeq" id="WP_106362364.1">
    <property type="nucleotide sequence ID" value="NZ_PVTJ01000001.1"/>
</dbReference>
<reference evidence="4 5" key="1">
    <citation type="submission" date="2018-03" db="EMBL/GenBank/DDBJ databases">
        <title>Genomic Encyclopedia of Type Strains, Phase III (KMG-III): the genomes of soil and plant-associated and newly described type strains.</title>
        <authorList>
            <person name="Whitman W."/>
        </authorList>
    </citation>
    <scope>NUCLEOTIDE SEQUENCE [LARGE SCALE GENOMIC DNA]</scope>
    <source>
        <strain evidence="4 5">CGMCC 4.7067</strain>
    </source>
</reference>